<reference evidence="7" key="2">
    <citation type="submission" date="2010-01" db="EMBL/GenBank/DDBJ databases">
        <title>The complete genome of Conexibacter woesei DSM 14684.</title>
        <authorList>
            <consortium name="US DOE Joint Genome Institute (JGI-PGF)"/>
            <person name="Lucas S."/>
            <person name="Copeland A."/>
            <person name="Lapidus A."/>
            <person name="Glavina del Rio T."/>
            <person name="Dalin E."/>
            <person name="Tice H."/>
            <person name="Bruce D."/>
            <person name="Goodwin L."/>
            <person name="Pitluck S."/>
            <person name="Kyrpides N."/>
            <person name="Mavromatis K."/>
            <person name="Ivanova N."/>
            <person name="Mikhailova N."/>
            <person name="Chertkov O."/>
            <person name="Brettin T."/>
            <person name="Detter J.C."/>
            <person name="Han C."/>
            <person name="Larimer F."/>
            <person name="Land M."/>
            <person name="Hauser L."/>
            <person name="Markowitz V."/>
            <person name="Cheng J.-F."/>
            <person name="Hugenholtz P."/>
            <person name="Woyke T."/>
            <person name="Wu D."/>
            <person name="Pukall R."/>
            <person name="Steenblock K."/>
            <person name="Schneider S."/>
            <person name="Klenk H.-P."/>
            <person name="Eisen J.A."/>
        </authorList>
    </citation>
    <scope>NUCLEOTIDE SEQUENCE [LARGE SCALE GENOMIC DNA]</scope>
    <source>
        <strain evidence="7">DSM 14684 / CIP 108061 / JCM 11494 / NBRC 100937 / ID131577</strain>
    </source>
</reference>
<dbReference type="OrthoDB" id="4709966at2"/>
<dbReference type="SUPFAM" id="SSF48498">
    <property type="entry name" value="Tetracyclin repressor-like, C-terminal domain"/>
    <property type="match status" value="1"/>
</dbReference>
<evidence type="ECO:0000256" key="3">
    <source>
        <dbReference type="ARBA" id="ARBA00023163"/>
    </source>
</evidence>
<evidence type="ECO:0000313" key="6">
    <source>
        <dbReference type="EMBL" id="ADB52255.1"/>
    </source>
</evidence>
<dbReference type="Gene3D" id="1.10.357.10">
    <property type="entry name" value="Tetracycline Repressor, domain 2"/>
    <property type="match status" value="1"/>
</dbReference>
<dbReference type="Pfam" id="PF13305">
    <property type="entry name" value="TetR_C_33"/>
    <property type="match status" value="1"/>
</dbReference>
<evidence type="ECO:0000256" key="1">
    <source>
        <dbReference type="ARBA" id="ARBA00023015"/>
    </source>
</evidence>
<evidence type="ECO:0000313" key="7">
    <source>
        <dbReference type="Proteomes" id="UP000008229"/>
    </source>
</evidence>
<name>D3F2I9_CONWI</name>
<dbReference type="HOGENOM" id="CLU_069356_40_3_11"/>
<dbReference type="InterPro" id="IPR001647">
    <property type="entry name" value="HTH_TetR"/>
</dbReference>
<keyword evidence="1" id="KW-0805">Transcription regulation</keyword>
<proteinExistence type="predicted"/>
<dbReference type="Proteomes" id="UP000008229">
    <property type="component" value="Chromosome"/>
</dbReference>
<gene>
    <name evidence="6" type="ordered locus">Cwoe_3838</name>
</gene>
<keyword evidence="2 4" id="KW-0238">DNA-binding</keyword>
<feature type="domain" description="HTH tetR-type" evidence="5">
    <location>
        <begin position="9"/>
        <end position="69"/>
    </location>
</feature>
<organism evidence="6 7">
    <name type="scientific">Conexibacter woesei (strain DSM 14684 / CCUG 47730 / CIP 108061 / JCM 11494 / NBRC 100937 / ID131577)</name>
    <dbReference type="NCBI Taxonomy" id="469383"/>
    <lineage>
        <taxon>Bacteria</taxon>
        <taxon>Bacillati</taxon>
        <taxon>Actinomycetota</taxon>
        <taxon>Thermoleophilia</taxon>
        <taxon>Solirubrobacterales</taxon>
        <taxon>Conexibacteraceae</taxon>
        <taxon>Conexibacter</taxon>
    </lineage>
</organism>
<dbReference type="InterPro" id="IPR036271">
    <property type="entry name" value="Tet_transcr_reg_TetR-rel_C_sf"/>
</dbReference>
<dbReference type="PANTHER" id="PTHR30055:SF234">
    <property type="entry name" value="HTH-TYPE TRANSCRIPTIONAL REGULATOR BETI"/>
    <property type="match status" value="1"/>
</dbReference>
<sequence>MPRPKQRTPELGQRVLAAAVDLLAAEGVAGVTAREVARAAQTSTPAVYELFGDKGGLVRAVFFEGFRRLHELLAAVPETDDPRADALATVAAYRAFVVANPALADVMLSRPFTDFAPGPQELRASGSVRELIVARVRRGVEAGAFAADPVDLAHALVALVQGLAAAENGRRLGTTPDSVDRRWAFAVGALLDGVAGPRAQPTTSSALPSGSRR</sequence>
<accession>D3F2I9</accession>
<dbReference type="PROSITE" id="PS50977">
    <property type="entry name" value="HTH_TETR_2"/>
    <property type="match status" value="1"/>
</dbReference>
<protein>
    <submittedName>
        <fullName evidence="6">Transcriptional regulator, TetR family</fullName>
    </submittedName>
</protein>
<keyword evidence="7" id="KW-1185">Reference proteome</keyword>
<dbReference type="SUPFAM" id="SSF46689">
    <property type="entry name" value="Homeodomain-like"/>
    <property type="match status" value="1"/>
</dbReference>
<dbReference type="STRING" id="469383.Cwoe_3838"/>
<reference evidence="6 7" key="1">
    <citation type="journal article" date="2010" name="Stand. Genomic Sci.">
        <title>Complete genome sequence of Conexibacter woesei type strain (ID131577).</title>
        <authorList>
            <person name="Pukall R."/>
            <person name="Lapidus A."/>
            <person name="Glavina Del Rio T."/>
            <person name="Copeland A."/>
            <person name="Tice H."/>
            <person name="Cheng J.-F."/>
            <person name="Lucas S."/>
            <person name="Chen F."/>
            <person name="Nolan M."/>
            <person name="Bruce D."/>
            <person name="Goodwin L."/>
            <person name="Pitluck S."/>
            <person name="Mavromatis K."/>
            <person name="Ivanova N."/>
            <person name="Ovchinnikova G."/>
            <person name="Pati A."/>
            <person name="Chen A."/>
            <person name="Palaniappan K."/>
            <person name="Land M."/>
            <person name="Hauser L."/>
            <person name="Chang Y.-J."/>
            <person name="Jeffries C.D."/>
            <person name="Chain P."/>
            <person name="Meincke L."/>
            <person name="Sims D."/>
            <person name="Brettin T."/>
            <person name="Detter J.C."/>
            <person name="Rohde M."/>
            <person name="Goeker M."/>
            <person name="Bristow J."/>
            <person name="Eisen J.A."/>
            <person name="Markowitz V."/>
            <person name="Kyrpides N.C."/>
            <person name="Klenk H.-P."/>
            <person name="Hugenholtz P."/>
        </authorList>
    </citation>
    <scope>NUCLEOTIDE SEQUENCE [LARGE SCALE GENOMIC DNA]</scope>
    <source>
        <strain evidence="7">DSM 14684 / CIP 108061 / JCM 11494 / NBRC 100937 / ID131577</strain>
    </source>
</reference>
<dbReference type="GO" id="GO:0003700">
    <property type="term" value="F:DNA-binding transcription factor activity"/>
    <property type="evidence" value="ECO:0007669"/>
    <property type="project" value="TreeGrafter"/>
</dbReference>
<dbReference type="SMR" id="D3F2I9"/>
<dbReference type="RefSeq" id="WP_012935306.1">
    <property type="nucleotide sequence ID" value="NC_013739.1"/>
</dbReference>
<dbReference type="PANTHER" id="PTHR30055">
    <property type="entry name" value="HTH-TYPE TRANSCRIPTIONAL REGULATOR RUTR"/>
    <property type="match status" value="1"/>
</dbReference>
<dbReference type="AlphaFoldDB" id="D3F2I9"/>
<feature type="DNA-binding region" description="H-T-H motif" evidence="4">
    <location>
        <begin position="32"/>
        <end position="51"/>
    </location>
</feature>
<dbReference type="InterPro" id="IPR025996">
    <property type="entry name" value="MT1864/Rv1816-like_C"/>
</dbReference>
<dbReference type="InterPro" id="IPR050109">
    <property type="entry name" value="HTH-type_TetR-like_transc_reg"/>
</dbReference>
<dbReference type="KEGG" id="cwo:Cwoe_3838"/>
<evidence type="ECO:0000256" key="2">
    <source>
        <dbReference type="ARBA" id="ARBA00023125"/>
    </source>
</evidence>
<evidence type="ECO:0000259" key="5">
    <source>
        <dbReference type="PROSITE" id="PS50977"/>
    </source>
</evidence>
<evidence type="ECO:0000256" key="4">
    <source>
        <dbReference type="PROSITE-ProRule" id="PRU00335"/>
    </source>
</evidence>
<keyword evidence="3" id="KW-0804">Transcription</keyword>
<dbReference type="EMBL" id="CP001854">
    <property type="protein sequence ID" value="ADB52255.1"/>
    <property type="molecule type" value="Genomic_DNA"/>
</dbReference>
<dbReference type="InterPro" id="IPR009057">
    <property type="entry name" value="Homeodomain-like_sf"/>
</dbReference>
<dbReference type="Pfam" id="PF00440">
    <property type="entry name" value="TetR_N"/>
    <property type="match status" value="1"/>
</dbReference>
<dbReference type="GO" id="GO:0000976">
    <property type="term" value="F:transcription cis-regulatory region binding"/>
    <property type="evidence" value="ECO:0007669"/>
    <property type="project" value="TreeGrafter"/>
</dbReference>
<dbReference type="eggNOG" id="COG1309">
    <property type="taxonomic scope" value="Bacteria"/>
</dbReference>